<keyword evidence="2" id="KW-1185">Reference proteome</keyword>
<evidence type="ECO:0000313" key="1">
    <source>
        <dbReference type="EMBL" id="KAK5902227.1"/>
    </source>
</evidence>
<reference evidence="1 2" key="1">
    <citation type="journal article" date="2023" name="Mol. Biol. Evol.">
        <title>Genomics of Secondarily Temperate Adaptation in the Only Non-Antarctic Icefish.</title>
        <authorList>
            <person name="Rivera-Colon A.G."/>
            <person name="Rayamajhi N."/>
            <person name="Minhas B.F."/>
            <person name="Madrigal G."/>
            <person name="Bilyk K.T."/>
            <person name="Yoon V."/>
            <person name="Hune M."/>
            <person name="Gregory S."/>
            <person name="Cheng C.H.C."/>
            <person name="Catchen J.M."/>
        </authorList>
    </citation>
    <scope>NUCLEOTIDE SEQUENCE [LARGE SCALE GENOMIC DNA]</scope>
    <source>
        <strain evidence="1">JC2023a</strain>
    </source>
</reference>
<evidence type="ECO:0000313" key="2">
    <source>
        <dbReference type="Proteomes" id="UP001335648"/>
    </source>
</evidence>
<sequence length="72" mass="7991">MSFCSAVSTNWIQEKWAGQTIGLFVANGFTGGEQQGRLVHSQLPALLSERLIAHHWRKTVPGNPSSWEKCIP</sequence>
<organism evidence="1 2">
    <name type="scientific">Champsocephalus esox</name>
    <name type="common">pike icefish</name>
    <dbReference type="NCBI Taxonomy" id="159716"/>
    <lineage>
        <taxon>Eukaryota</taxon>
        <taxon>Metazoa</taxon>
        <taxon>Chordata</taxon>
        <taxon>Craniata</taxon>
        <taxon>Vertebrata</taxon>
        <taxon>Euteleostomi</taxon>
        <taxon>Actinopterygii</taxon>
        <taxon>Neopterygii</taxon>
        <taxon>Teleostei</taxon>
        <taxon>Neoteleostei</taxon>
        <taxon>Acanthomorphata</taxon>
        <taxon>Eupercaria</taxon>
        <taxon>Perciformes</taxon>
        <taxon>Notothenioidei</taxon>
        <taxon>Channichthyidae</taxon>
        <taxon>Champsocephalus</taxon>
    </lineage>
</organism>
<name>A0AAN8H4Y2_9TELE</name>
<proteinExistence type="predicted"/>
<comment type="caution">
    <text evidence="1">The sequence shown here is derived from an EMBL/GenBank/DDBJ whole genome shotgun (WGS) entry which is preliminary data.</text>
</comment>
<dbReference type="Proteomes" id="UP001335648">
    <property type="component" value="Unassembled WGS sequence"/>
</dbReference>
<protein>
    <submittedName>
        <fullName evidence="1">Uncharacterized protein</fullName>
    </submittedName>
</protein>
<accession>A0AAN8H4Y2</accession>
<gene>
    <name evidence="1" type="ORF">CesoFtcFv8_007505</name>
</gene>
<dbReference type="AlphaFoldDB" id="A0AAN8H4Y2"/>
<dbReference type="EMBL" id="JAULUE010002051">
    <property type="protein sequence ID" value="KAK5902227.1"/>
    <property type="molecule type" value="Genomic_DNA"/>
</dbReference>